<gene>
    <name evidence="2" type="ORF">RHSIM_Rhsim13G0156500</name>
</gene>
<sequence>MPMAMMAGESVVPANRGRGQLRLREALRHPASAVVPIIIGRDVIAQAQSGTGKTSMIGLTVCQIVVLISATLPNEILVITSKFLTDLVMILVKRDDLNLEATSLLLFIFLLSKAYIPCLGQFPCSFNLHVHSTVSFHPVDQGTYWLLKLSGHLVDWLTEKMRSNNFTGLFYAWRYVLEGERCDNERVPGCVGEDIRGLESGVLVLSGTSGRFCDMIKRRTWQTRAIKMLVLVVLISATLPNEILEMTSKFMIGPVRILVKSDELTLEGIKQFFVAVEREVWKFDILCDLYDTLSITQAVIFCNA</sequence>
<dbReference type="Proteomes" id="UP000626092">
    <property type="component" value="Unassembled WGS sequence"/>
</dbReference>
<evidence type="ECO:0000313" key="2">
    <source>
        <dbReference type="EMBL" id="KAF7120734.1"/>
    </source>
</evidence>
<dbReference type="SUPFAM" id="SSF52540">
    <property type="entry name" value="P-loop containing nucleoside triphosphate hydrolases"/>
    <property type="match status" value="1"/>
</dbReference>
<comment type="caution">
    <text evidence="2">The sequence shown here is derived from an EMBL/GenBank/DDBJ whole genome shotgun (WGS) entry which is preliminary data.</text>
</comment>
<reference evidence="2" key="1">
    <citation type="submission" date="2019-11" db="EMBL/GenBank/DDBJ databases">
        <authorList>
            <person name="Liu Y."/>
            <person name="Hou J."/>
            <person name="Li T.-Q."/>
            <person name="Guan C.-H."/>
            <person name="Wu X."/>
            <person name="Wu H.-Z."/>
            <person name="Ling F."/>
            <person name="Zhang R."/>
            <person name="Shi X.-G."/>
            <person name="Ren J.-P."/>
            <person name="Chen E.-F."/>
            <person name="Sun J.-M."/>
        </authorList>
    </citation>
    <scope>NUCLEOTIDE SEQUENCE</scope>
    <source>
        <strain evidence="2">Adult_tree_wgs_1</strain>
        <tissue evidence="2">Leaves</tissue>
    </source>
</reference>
<dbReference type="InterPro" id="IPR027417">
    <property type="entry name" value="P-loop_NTPase"/>
</dbReference>
<dbReference type="EMBL" id="WJXA01000013">
    <property type="protein sequence ID" value="KAF7120734.1"/>
    <property type="molecule type" value="Genomic_DNA"/>
</dbReference>
<dbReference type="PANTHER" id="PTHR47958">
    <property type="entry name" value="ATP-DEPENDENT RNA HELICASE DBP3"/>
    <property type="match status" value="1"/>
</dbReference>
<name>A0A834FZU7_RHOSS</name>
<dbReference type="AlphaFoldDB" id="A0A834FZU7"/>
<dbReference type="Gene3D" id="3.40.50.300">
    <property type="entry name" value="P-loop containing nucleotide triphosphate hydrolases"/>
    <property type="match status" value="1"/>
</dbReference>
<evidence type="ECO:0000256" key="1">
    <source>
        <dbReference type="ARBA" id="ARBA00022884"/>
    </source>
</evidence>
<keyword evidence="3" id="KW-1185">Reference proteome</keyword>
<evidence type="ECO:0000313" key="3">
    <source>
        <dbReference type="Proteomes" id="UP000626092"/>
    </source>
</evidence>
<organism evidence="2 3">
    <name type="scientific">Rhododendron simsii</name>
    <name type="common">Sims's rhododendron</name>
    <dbReference type="NCBI Taxonomy" id="118357"/>
    <lineage>
        <taxon>Eukaryota</taxon>
        <taxon>Viridiplantae</taxon>
        <taxon>Streptophyta</taxon>
        <taxon>Embryophyta</taxon>
        <taxon>Tracheophyta</taxon>
        <taxon>Spermatophyta</taxon>
        <taxon>Magnoliopsida</taxon>
        <taxon>eudicotyledons</taxon>
        <taxon>Gunneridae</taxon>
        <taxon>Pentapetalae</taxon>
        <taxon>asterids</taxon>
        <taxon>Ericales</taxon>
        <taxon>Ericaceae</taxon>
        <taxon>Ericoideae</taxon>
        <taxon>Rhodoreae</taxon>
        <taxon>Rhododendron</taxon>
    </lineage>
</organism>
<proteinExistence type="predicted"/>
<dbReference type="GO" id="GO:0003723">
    <property type="term" value="F:RNA binding"/>
    <property type="evidence" value="ECO:0007669"/>
    <property type="project" value="UniProtKB-KW"/>
</dbReference>
<keyword evidence="1" id="KW-0694">RNA-binding</keyword>
<accession>A0A834FZU7</accession>
<protein>
    <submittedName>
        <fullName evidence="2">Uncharacterized protein</fullName>
    </submittedName>
</protein>
<dbReference type="OrthoDB" id="1695155at2759"/>